<dbReference type="PANTHER" id="PTHR33710">
    <property type="entry name" value="BNAC02G09200D PROTEIN"/>
    <property type="match status" value="1"/>
</dbReference>
<organism evidence="2 3">
    <name type="scientific">Coffea arabica</name>
    <name type="common">Arabian coffee</name>
    <dbReference type="NCBI Taxonomy" id="13443"/>
    <lineage>
        <taxon>Eukaryota</taxon>
        <taxon>Viridiplantae</taxon>
        <taxon>Streptophyta</taxon>
        <taxon>Embryophyta</taxon>
        <taxon>Tracheophyta</taxon>
        <taxon>Spermatophyta</taxon>
        <taxon>Magnoliopsida</taxon>
        <taxon>eudicotyledons</taxon>
        <taxon>Gunneridae</taxon>
        <taxon>Pentapetalae</taxon>
        <taxon>asterids</taxon>
        <taxon>lamiids</taxon>
        <taxon>Gentianales</taxon>
        <taxon>Rubiaceae</taxon>
        <taxon>Ixoroideae</taxon>
        <taxon>Gardenieae complex</taxon>
        <taxon>Bertiereae - Coffeeae clade</taxon>
        <taxon>Coffeeae</taxon>
        <taxon>Coffea</taxon>
    </lineage>
</organism>
<gene>
    <name evidence="3" type="primary">LOC140011339</name>
</gene>
<protein>
    <recommendedName>
        <fullName evidence="1">Reverse transcriptase domain-containing protein</fullName>
    </recommendedName>
</protein>
<dbReference type="InterPro" id="IPR036691">
    <property type="entry name" value="Endo/exonu/phosph_ase_sf"/>
</dbReference>
<dbReference type="PANTHER" id="PTHR33710:SF13">
    <property type="entry name" value="ENDONUCLEASE_EXONUCLEASE_PHOSPHATASE FAMILY PROTEIN"/>
    <property type="match status" value="1"/>
</dbReference>
<reference evidence="3" key="1">
    <citation type="submission" date="2025-08" db="UniProtKB">
        <authorList>
            <consortium name="RefSeq"/>
        </authorList>
    </citation>
    <scope>IDENTIFICATION</scope>
    <source>
        <tissue evidence="3">Leaves</tissue>
    </source>
</reference>
<evidence type="ECO:0000313" key="3">
    <source>
        <dbReference type="RefSeq" id="XP_071916232.1"/>
    </source>
</evidence>
<dbReference type="SUPFAM" id="SSF56219">
    <property type="entry name" value="DNase I-like"/>
    <property type="match status" value="1"/>
</dbReference>
<dbReference type="RefSeq" id="XP_071916232.1">
    <property type="nucleotide sequence ID" value="XM_072060131.1"/>
</dbReference>
<sequence>MGVPWTWSNTWEREGEIRERLDRCLGSVSWVQKFEKATYEHVEKQTSDHCLLILDTNPQKIRVKRRFYFDQRWAKDKESDTIIKKAWGLEQHGSWMYRVVRSIKECRLALIEWNKRVRSNAKVKIQEIKEKSKVAREGGDPCNRGDIACLKRQLSKAYKDEERFWSQKSRSRWLKEGDKNIAFFHISNIIKDDVVNAISSFFHTGNLLRTVNETIISLIPKVDNLVLLTNFRPISLCTVLYKTISKVLANRLKKVLKHCISPSQSAFVPGRQILDNVIIAHKFCIF</sequence>
<keyword evidence="2" id="KW-1185">Reference proteome</keyword>
<evidence type="ECO:0000313" key="2">
    <source>
        <dbReference type="Proteomes" id="UP001652660"/>
    </source>
</evidence>
<feature type="domain" description="Reverse transcriptase" evidence="1">
    <location>
        <begin position="219"/>
        <end position="275"/>
    </location>
</feature>
<accession>A0ABM4V9M7</accession>
<name>A0ABM4V9M7_COFAR</name>
<dbReference type="Pfam" id="PF00078">
    <property type="entry name" value="RVT_1"/>
    <property type="match status" value="1"/>
</dbReference>
<evidence type="ECO:0000259" key="1">
    <source>
        <dbReference type="Pfam" id="PF00078"/>
    </source>
</evidence>
<dbReference type="GeneID" id="140011339"/>
<dbReference type="InterPro" id="IPR000477">
    <property type="entry name" value="RT_dom"/>
</dbReference>
<dbReference type="Gene3D" id="3.60.10.10">
    <property type="entry name" value="Endonuclease/exonuclease/phosphatase"/>
    <property type="match status" value="1"/>
</dbReference>
<proteinExistence type="predicted"/>
<dbReference type="Proteomes" id="UP001652660">
    <property type="component" value="Chromosome 7e"/>
</dbReference>